<comment type="caution">
    <text evidence="1">The sequence shown here is derived from an EMBL/GenBank/DDBJ whole genome shotgun (WGS) entry which is preliminary data.</text>
</comment>
<protein>
    <submittedName>
        <fullName evidence="1">DUF3549 family protein</fullName>
    </submittedName>
</protein>
<proteinExistence type="predicted"/>
<reference evidence="1" key="2">
    <citation type="submission" date="2022-08" db="EMBL/GenBank/DDBJ databases">
        <authorList>
            <person name="Dong C."/>
        </authorList>
    </citation>
    <scope>NUCLEOTIDE SEQUENCE</scope>
    <source>
        <strain evidence="1">59MF3M-4</strain>
    </source>
</reference>
<keyword evidence="2" id="KW-1185">Reference proteome</keyword>
<reference evidence="1" key="1">
    <citation type="journal article" date="2022" name="Front. Microbiol.">
        <title>Genome-based taxonomic rearrangement of Oceanobacter-related bacteria including the description of Thalassolituus hydrocarbonoclasticus sp. nov. and Thalassolituus pacificus sp. nov. and emended description of the genus Thalassolituus.</title>
        <authorList>
            <person name="Dong C."/>
            <person name="Wei L."/>
            <person name="Wang J."/>
            <person name="Lai Q."/>
            <person name="Huang Z."/>
            <person name="Shao Z."/>
        </authorList>
    </citation>
    <scope>NUCLEOTIDE SEQUENCE</scope>
    <source>
        <strain evidence="1">59MF3M-4</strain>
    </source>
</reference>
<organism evidence="1 2">
    <name type="scientific">Thalassolituus pacificus</name>
    <dbReference type="NCBI Taxonomy" id="2975440"/>
    <lineage>
        <taxon>Bacteria</taxon>
        <taxon>Pseudomonadati</taxon>
        <taxon>Pseudomonadota</taxon>
        <taxon>Gammaproteobacteria</taxon>
        <taxon>Oceanospirillales</taxon>
        <taxon>Oceanospirillaceae</taxon>
        <taxon>Thalassolituus</taxon>
    </lineage>
</organism>
<evidence type="ECO:0000313" key="2">
    <source>
        <dbReference type="Proteomes" id="UP001147830"/>
    </source>
</evidence>
<accession>A0A9X3ASK5</accession>
<dbReference type="AlphaFoldDB" id="A0A9X3ASK5"/>
<dbReference type="Pfam" id="PF12069">
    <property type="entry name" value="DUF3549"/>
    <property type="match status" value="1"/>
</dbReference>
<dbReference type="EMBL" id="JAOANI010000028">
    <property type="protein sequence ID" value="MCT7360530.1"/>
    <property type="molecule type" value="Genomic_DNA"/>
</dbReference>
<dbReference type="RefSeq" id="WP_260977362.1">
    <property type="nucleotide sequence ID" value="NZ_JAOANI010000028.1"/>
</dbReference>
<evidence type="ECO:0000313" key="1">
    <source>
        <dbReference type="EMBL" id="MCT7360530.1"/>
    </source>
</evidence>
<name>A0A9X3ASK5_9GAMM</name>
<dbReference type="InterPro" id="IPR021936">
    <property type="entry name" value="DUF3549"/>
</dbReference>
<gene>
    <name evidence="1" type="ORF">NYR02_16020</name>
</gene>
<dbReference type="Proteomes" id="UP001147830">
    <property type="component" value="Unassembled WGS sequence"/>
</dbReference>
<sequence>MTIGELVAKSGAQMRVFDLGRRIEEVPLDDFRAFEQMQRPYPVPYLKHAWLGILSWNVDEPGQHNIWFLKLPLDEQNILQPGPRDAFLQHWLRVAQYPKEKHGDAPCSYKPDANRMAYFHALALQTLGQESTQYYATARAYLSGDIGWDNWQQLGLQGLAEVVARLQEEQNEALLCKALPQLPAVPRNVVLGFLENVAPGQALTSAINDTLSQVVATGAGVADLAAFARALSHSVNADQRVLLLQLLLQHPHSRSVEVLAALGSRCWRDLQGGLLLTYLECLAVNEQGINAFNALVADLLALPGMRERFMTVFRSPQRSESLAQAIGQLLSLARQGDHGNLQ</sequence>